<dbReference type="EMBL" id="JANFYS010000008">
    <property type="protein sequence ID" value="MCQ4769915.1"/>
    <property type="molecule type" value="Genomic_DNA"/>
</dbReference>
<evidence type="ECO:0000313" key="2">
    <source>
        <dbReference type="Proteomes" id="UP001204562"/>
    </source>
</evidence>
<sequence>MEQRIALAGGLGSLTLREEGPRLWARAELPDDGRGLYKVWLTGRNGRALLGTLVPEPGGRLAAERTFTADALRRQGTWPVTGGTAELTFSFRNDGPPAGWTWERPHGEAFRDRCIRSAAAGLDRVLVRREGERWTMACPFAFDREFPLLPLFCFSRLKQWDEGLFCLFSFDADGAPLMPGK</sequence>
<name>A0AAW5JNF5_9FIRM</name>
<dbReference type="AlphaFoldDB" id="A0AAW5JNF5"/>
<organism evidence="1 2">
    <name type="scientific">Intestinimonas massiliensis</name>
    <name type="common">ex Afouda et al. 2020</name>
    <dbReference type="NCBI Taxonomy" id="1673721"/>
    <lineage>
        <taxon>Bacteria</taxon>
        <taxon>Bacillati</taxon>
        <taxon>Bacillota</taxon>
        <taxon>Clostridia</taxon>
        <taxon>Eubacteriales</taxon>
        <taxon>Intestinimonas</taxon>
    </lineage>
</organism>
<comment type="caution">
    <text evidence="1">The sequence shown here is derived from an EMBL/GenBank/DDBJ whole genome shotgun (WGS) entry which is preliminary data.</text>
</comment>
<proteinExistence type="predicted"/>
<reference evidence="1" key="1">
    <citation type="submission" date="2022-06" db="EMBL/GenBank/DDBJ databases">
        <title>Isolation of gut microbiota from human fecal samples.</title>
        <authorList>
            <person name="Pamer E.G."/>
            <person name="Barat B."/>
            <person name="Waligurski E."/>
            <person name="Medina S."/>
            <person name="Paddock L."/>
            <person name="Mostad J."/>
        </authorList>
    </citation>
    <scope>NUCLEOTIDE SEQUENCE</scope>
    <source>
        <strain evidence="1">DFI.9.91</strain>
    </source>
</reference>
<accession>A0AAW5JNF5</accession>
<gene>
    <name evidence="1" type="ORF">NE579_05485</name>
</gene>
<dbReference type="Proteomes" id="UP001204562">
    <property type="component" value="Unassembled WGS sequence"/>
</dbReference>
<dbReference type="RefSeq" id="WP_256303513.1">
    <property type="nucleotide sequence ID" value="NZ_JANFYS010000008.1"/>
</dbReference>
<evidence type="ECO:0000313" key="1">
    <source>
        <dbReference type="EMBL" id="MCQ4769915.1"/>
    </source>
</evidence>
<protein>
    <submittedName>
        <fullName evidence="1">Uncharacterized protein</fullName>
    </submittedName>
</protein>